<evidence type="ECO:0000256" key="1">
    <source>
        <dbReference type="SAM" id="Phobius"/>
    </source>
</evidence>
<sequence>MVVLQLQVLCRSSSILASQSPEPSALPWLSITLALCLHLVVLYRWLRPISRPPEYVSSSYTLAPSFIRSSLVPPYVCSTLASSVYSSVSSIHCHHPTLWSSSSWSSDHLLNLQMPVCASPFRHPSTIS</sequence>
<keyword evidence="1" id="KW-0472">Membrane</keyword>
<keyword evidence="3" id="KW-1185">Reference proteome</keyword>
<accession>A0AA88P007</accession>
<organism evidence="2 3">
    <name type="scientific">Cirrhinus molitorella</name>
    <name type="common">mud carp</name>
    <dbReference type="NCBI Taxonomy" id="172907"/>
    <lineage>
        <taxon>Eukaryota</taxon>
        <taxon>Metazoa</taxon>
        <taxon>Chordata</taxon>
        <taxon>Craniata</taxon>
        <taxon>Vertebrata</taxon>
        <taxon>Euteleostomi</taxon>
        <taxon>Actinopterygii</taxon>
        <taxon>Neopterygii</taxon>
        <taxon>Teleostei</taxon>
        <taxon>Ostariophysi</taxon>
        <taxon>Cypriniformes</taxon>
        <taxon>Cyprinidae</taxon>
        <taxon>Labeoninae</taxon>
        <taxon>Labeonini</taxon>
        <taxon>Cirrhinus</taxon>
    </lineage>
</organism>
<comment type="caution">
    <text evidence="2">The sequence shown here is derived from an EMBL/GenBank/DDBJ whole genome shotgun (WGS) entry which is preliminary data.</text>
</comment>
<dbReference type="AlphaFoldDB" id="A0AA88P007"/>
<dbReference type="Proteomes" id="UP001187343">
    <property type="component" value="Unassembled WGS sequence"/>
</dbReference>
<name>A0AA88P007_9TELE</name>
<proteinExistence type="predicted"/>
<evidence type="ECO:0000313" key="3">
    <source>
        <dbReference type="Proteomes" id="UP001187343"/>
    </source>
</evidence>
<dbReference type="EMBL" id="JAUYZG010000023">
    <property type="protein sequence ID" value="KAK2870970.1"/>
    <property type="molecule type" value="Genomic_DNA"/>
</dbReference>
<keyword evidence="1" id="KW-1133">Transmembrane helix</keyword>
<evidence type="ECO:0000313" key="2">
    <source>
        <dbReference type="EMBL" id="KAK2870970.1"/>
    </source>
</evidence>
<protein>
    <submittedName>
        <fullName evidence="2">Uncharacterized protein</fullName>
    </submittedName>
</protein>
<reference evidence="2" key="1">
    <citation type="submission" date="2023-08" db="EMBL/GenBank/DDBJ databases">
        <title>Chromosome-level Genome Assembly of mud carp (Cirrhinus molitorella).</title>
        <authorList>
            <person name="Liu H."/>
        </authorList>
    </citation>
    <scope>NUCLEOTIDE SEQUENCE</scope>
    <source>
        <strain evidence="2">Prfri</strain>
        <tissue evidence="2">Muscle</tissue>
    </source>
</reference>
<keyword evidence="1" id="KW-0812">Transmembrane</keyword>
<feature type="transmembrane region" description="Helical" evidence="1">
    <location>
        <begin position="27"/>
        <end position="46"/>
    </location>
</feature>
<gene>
    <name evidence="2" type="ORF">Q8A67_023497</name>
</gene>